<keyword evidence="1" id="KW-1133">Transmembrane helix</keyword>
<gene>
    <name evidence="3" type="primary">ccsA</name>
    <name evidence="3" type="ORF">LuPra_05948</name>
</gene>
<dbReference type="KEGG" id="abac:LuPra_05948"/>
<reference evidence="3 4" key="1">
    <citation type="journal article" date="2016" name="Genome Announc.">
        <title>First Complete Genome Sequence of a Subdivision 6 Acidobacterium Strain.</title>
        <authorList>
            <person name="Huang S."/>
            <person name="Vieira S."/>
            <person name="Bunk B."/>
            <person name="Riedel T."/>
            <person name="Sproer C."/>
            <person name="Overmann J."/>
        </authorList>
    </citation>
    <scope>NUCLEOTIDE SEQUENCE [LARGE SCALE GENOMIC DNA]</scope>
    <source>
        <strain evidence="4">DSM 100886 HEG_-6_39</strain>
    </source>
</reference>
<dbReference type="PANTHER" id="PTHR38034">
    <property type="entry name" value="INNER MEMBRANE PROTEIN YPJD"/>
    <property type="match status" value="1"/>
</dbReference>
<feature type="transmembrane region" description="Helical" evidence="1">
    <location>
        <begin position="56"/>
        <end position="77"/>
    </location>
</feature>
<feature type="transmembrane region" description="Helical" evidence="1">
    <location>
        <begin position="244"/>
        <end position="267"/>
    </location>
</feature>
<evidence type="ECO:0000259" key="2">
    <source>
        <dbReference type="Pfam" id="PF01578"/>
    </source>
</evidence>
<sequence>MSLALLYAVACAAYVWHFASQKPLAGRVATGLLLVSVLVHTFELGMYTMELGVPPMAGRTGAISTFVWMLAVSYLSIEVSTDERGIGIFVTPLLVALQALVAHGEMPTDVPRYFATPFVAVHVGALLFAYASFALACVIGITYMLLFRELKRRTPGMFFQRLPSLQVLDRMNMRAVWIGWLLLTIGLVGGALWLRDVSAQMTNDPRLPHMTLADPKILMAVVTWIVYGVLLASRRWAGLTARRAAWLSAVGFAIVLLNFLPVAYFFARSHNFA</sequence>
<accession>A0A143PV84</accession>
<dbReference type="Proteomes" id="UP000076079">
    <property type="component" value="Chromosome"/>
</dbReference>
<dbReference type="InterPro" id="IPR052372">
    <property type="entry name" value="YpjD/HemX"/>
</dbReference>
<evidence type="ECO:0000313" key="4">
    <source>
        <dbReference type="Proteomes" id="UP000076079"/>
    </source>
</evidence>
<feature type="transmembrane region" description="Helical" evidence="1">
    <location>
        <begin position="215"/>
        <end position="232"/>
    </location>
</feature>
<feature type="transmembrane region" description="Helical" evidence="1">
    <location>
        <begin position="123"/>
        <end position="147"/>
    </location>
</feature>
<dbReference type="Pfam" id="PF01578">
    <property type="entry name" value="Cytochrom_C_asm"/>
    <property type="match status" value="1"/>
</dbReference>
<dbReference type="EMBL" id="CP015136">
    <property type="protein sequence ID" value="AMY12667.1"/>
    <property type="molecule type" value="Genomic_DNA"/>
</dbReference>
<dbReference type="GO" id="GO:0017004">
    <property type="term" value="P:cytochrome complex assembly"/>
    <property type="evidence" value="ECO:0007669"/>
    <property type="project" value="InterPro"/>
</dbReference>
<reference evidence="4" key="2">
    <citation type="submission" date="2016-04" db="EMBL/GenBank/DDBJ databases">
        <title>First Complete Genome Sequence of a Subdivision 6 Acidobacterium.</title>
        <authorList>
            <person name="Huang S."/>
            <person name="Vieira S."/>
            <person name="Bunk B."/>
            <person name="Riedel T."/>
            <person name="Sproeer C."/>
            <person name="Overmann J."/>
        </authorList>
    </citation>
    <scope>NUCLEOTIDE SEQUENCE [LARGE SCALE GENOMIC DNA]</scope>
    <source>
        <strain evidence="4">DSM 100886 HEG_-6_39</strain>
    </source>
</reference>
<dbReference type="STRING" id="1855912.LuPra_05948"/>
<protein>
    <submittedName>
        <fullName evidence="3">Cytochrome c biogenesis protein CcsA</fullName>
    </submittedName>
</protein>
<dbReference type="InterPro" id="IPR002541">
    <property type="entry name" value="Cyt_c_assembly"/>
</dbReference>
<proteinExistence type="predicted"/>
<feature type="domain" description="Cytochrome c assembly protein" evidence="2">
    <location>
        <begin position="62"/>
        <end position="263"/>
    </location>
</feature>
<keyword evidence="1" id="KW-0812">Transmembrane</keyword>
<name>A0A143PV84_LUTPR</name>
<dbReference type="AlphaFoldDB" id="A0A143PV84"/>
<dbReference type="PANTHER" id="PTHR38034:SF1">
    <property type="entry name" value="INNER MEMBRANE PROTEIN YPJD"/>
    <property type="match status" value="1"/>
</dbReference>
<feature type="transmembrane region" description="Helical" evidence="1">
    <location>
        <begin position="175"/>
        <end position="195"/>
    </location>
</feature>
<dbReference type="GO" id="GO:0020037">
    <property type="term" value="F:heme binding"/>
    <property type="evidence" value="ECO:0007669"/>
    <property type="project" value="InterPro"/>
</dbReference>
<keyword evidence="1" id="KW-0472">Membrane</keyword>
<evidence type="ECO:0000313" key="3">
    <source>
        <dbReference type="EMBL" id="AMY12667.1"/>
    </source>
</evidence>
<dbReference type="RefSeq" id="WP_110174104.1">
    <property type="nucleotide sequence ID" value="NZ_CP015136.1"/>
</dbReference>
<organism evidence="3 4">
    <name type="scientific">Luteitalea pratensis</name>
    <dbReference type="NCBI Taxonomy" id="1855912"/>
    <lineage>
        <taxon>Bacteria</taxon>
        <taxon>Pseudomonadati</taxon>
        <taxon>Acidobacteriota</taxon>
        <taxon>Vicinamibacteria</taxon>
        <taxon>Vicinamibacterales</taxon>
        <taxon>Vicinamibacteraceae</taxon>
        <taxon>Luteitalea</taxon>
    </lineage>
</organism>
<evidence type="ECO:0000256" key="1">
    <source>
        <dbReference type="SAM" id="Phobius"/>
    </source>
</evidence>
<feature type="transmembrane region" description="Helical" evidence="1">
    <location>
        <begin position="84"/>
        <end position="103"/>
    </location>
</feature>
<dbReference type="OrthoDB" id="114897at2"/>
<keyword evidence="4" id="KW-1185">Reference proteome</keyword>